<keyword evidence="4 9" id="KW-0375">Hydrogen ion transport</keyword>
<dbReference type="HOGENOM" id="CLU_087186_0_0_1"/>
<dbReference type="Gene3D" id="1.20.5.2210">
    <property type="match status" value="1"/>
</dbReference>
<name>T1IAC0_RHOPR</name>
<dbReference type="AlphaFoldDB" id="T1IAC0"/>
<evidence type="ECO:0000313" key="11">
    <source>
        <dbReference type="Proteomes" id="UP000015103"/>
    </source>
</evidence>
<dbReference type="InterPro" id="IPR008688">
    <property type="entry name" value="ATP_synth_Bsub_B/MI25"/>
</dbReference>
<comment type="subcellular location">
    <subcellularLocation>
        <location evidence="9">Mitochondrion</location>
    </subcellularLocation>
    <subcellularLocation>
        <location evidence="9">Mitochondrion inner membrane</location>
    </subcellularLocation>
</comment>
<dbReference type="PANTHER" id="PTHR12733:SF3">
    <property type="entry name" value="ATP SYNTHASE F(0) COMPLEX SUBUNIT B1, MITOCHONDRIAL"/>
    <property type="match status" value="1"/>
</dbReference>
<evidence type="ECO:0000256" key="3">
    <source>
        <dbReference type="ARBA" id="ARBA00022547"/>
    </source>
</evidence>
<evidence type="ECO:0000256" key="6">
    <source>
        <dbReference type="ARBA" id="ARBA00023065"/>
    </source>
</evidence>
<evidence type="ECO:0000256" key="4">
    <source>
        <dbReference type="ARBA" id="ARBA00022781"/>
    </source>
</evidence>
<accession>T1IAC0</accession>
<dbReference type="SUPFAM" id="SSF161060">
    <property type="entry name" value="ATP synthase B chain-like"/>
    <property type="match status" value="1"/>
</dbReference>
<dbReference type="RefSeq" id="XP_073980729.1">
    <property type="nucleotide sequence ID" value="XM_074124628.1"/>
</dbReference>
<dbReference type="InterPro" id="IPR013837">
    <property type="entry name" value="ATP_synth_F0_suB"/>
</dbReference>
<dbReference type="EMBL" id="ACPB03010649">
    <property type="status" value="NOT_ANNOTATED_CDS"/>
    <property type="molecule type" value="Genomic_DNA"/>
</dbReference>
<dbReference type="GO" id="GO:0005743">
    <property type="term" value="C:mitochondrial inner membrane"/>
    <property type="evidence" value="ECO:0007669"/>
    <property type="project" value="UniProtKB-SubCell"/>
</dbReference>
<reference evidence="10" key="1">
    <citation type="submission" date="2015-05" db="UniProtKB">
        <authorList>
            <consortium name="EnsemblMetazoa"/>
        </authorList>
    </citation>
    <scope>IDENTIFICATION</scope>
</reference>
<protein>
    <recommendedName>
        <fullName evidence="9">ATP synthase subunit b</fullName>
    </recommendedName>
</protein>
<dbReference type="EnsemblMetazoa" id="RPRC013241-RA">
    <property type="protein sequence ID" value="RPRC013241-PA"/>
    <property type="gene ID" value="RPRC013241"/>
</dbReference>
<keyword evidence="11" id="KW-1185">Reference proteome</keyword>
<comment type="similarity">
    <text evidence="1 9">Belongs to the eukaryotic ATPase B chain family.</text>
</comment>
<keyword evidence="8 9" id="KW-0472">Membrane</keyword>
<dbReference type="GO" id="GO:0045259">
    <property type="term" value="C:proton-transporting ATP synthase complex"/>
    <property type="evidence" value="ECO:0007669"/>
    <property type="project" value="UniProtKB-KW"/>
</dbReference>
<evidence type="ECO:0000256" key="9">
    <source>
        <dbReference type="RuleBase" id="RU368017"/>
    </source>
</evidence>
<comment type="subunit">
    <text evidence="9">F-type ATPases have 2 components, CF(1) - the catalytic core - and CF(0) - the membrane proton channel. CF(1) and CF(0) have multiple subunits.</text>
</comment>
<dbReference type="Proteomes" id="UP000015103">
    <property type="component" value="Unassembled WGS sequence"/>
</dbReference>
<organism evidence="10 11">
    <name type="scientific">Rhodnius prolixus</name>
    <name type="common">Triatomid bug</name>
    <dbReference type="NCBI Taxonomy" id="13249"/>
    <lineage>
        <taxon>Eukaryota</taxon>
        <taxon>Metazoa</taxon>
        <taxon>Ecdysozoa</taxon>
        <taxon>Arthropoda</taxon>
        <taxon>Hexapoda</taxon>
        <taxon>Insecta</taxon>
        <taxon>Pterygota</taxon>
        <taxon>Neoptera</taxon>
        <taxon>Paraneoptera</taxon>
        <taxon>Hemiptera</taxon>
        <taxon>Heteroptera</taxon>
        <taxon>Panheteroptera</taxon>
        <taxon>Cimicomorpha</taxon>
        <taxon>Reduviidae</taxon>
        <taxon>Triatominae</taxon>
        <taxon>Rhodnius</taxon>
    </lineage>
</organism>
<dbReference type="Pfam" id="PF05405">
    <property type="entry name" value="Mt_ATP-synt_B"/>
    <property type="match status" value="1"/>
</dbReference>
<comment type="function">
    <text evidence="9">Subunit b, of the mitochondrial membrane ATP synthase complex (F(1)F(0) ATP synthase or Complex V) that produces ATP from ADP in the presence of a proton gradient across the membrane which is generated by electron transport complexes of the respiratory chain. ATP synthase complex consist of a soluble F(1) head domain - the catalytic core - and a membrane F(1) domain - the membrane proton channel. These two domains are linked by a central stalk rotating inside the F(1) region and a stationary peripheral stalk. During catalysis, ATP synthesis in the catalytic domain of F(1) is coupled via a rotary mechanism of the central stalk subunits to proton translocation. In vivo, can only synthesize ATP although its ATP hydrolase activity can be activated artificially in vitro. Part of the complex F(0) domain. Part of the complex F(0) domain and the peripheric stalk, which acts as a stator to hold the catalytic alpha(3)beta(3) subcomplex and subunit a/ATP6 static relative to the rotary elements.</text>
</comment>
<dbReference type="GeneID" id="141452454"/>
<evidence type="ECO:0000256" key="7">
    <source>
        <dbReference type="ARBA" id="ARBA00023128"/>
    </source>
</evidence>
<keyword evidence="7 9" id="KW-0496">Mitochondrion</keyword>
<keyword evidence="6 9" id="KW-0406">Ion transport</keyword>
<dbReference type="VEuPathDB" id="VectorBase:RPRC013241"/>
<dbReference type="STRING" id="13249.T1IAC0"/>
<proteinExistence type="inferred from homology"/>
<keyword evidence="2 9" id="KW-0813">Transport</keyword>
<evidence type="ECO:0000256" key="8">
    <source>
        <dbReference type="ARBA" id="ARBA00023136"/>
    </source>
</evidence>
<dbReference type="PANTHER" id="PTHR12733">
    <property type="entry name" value="MITOCHONDRIAL ATP SYNTHASE B CHAIN"/>
    <property type="match status" value="1"/>
</dbReference>
<evidence type="ECO:0000313" key="10">
    <source>
        <dbReference type="EnsemblMetazoa" id="RPRC013241-PA"/>
    </source>
</evidence>
<keyword evidence="5 9" id="KW-0999">Mitochondrion inner membrane</keyword>
<sequence>MLSRLALRKCLQLKPLAPSFLGAMRLTATTAKEGPERDLVNFPRPVRAEFPSKVRYCTIPEEWFEFFYKKTGVTGPYMLGLGLYTYLLSKEIWVIEHDYYYLYSFFVIVYFAQKKFGKQVAAYLDKEIDSVSDGWKESREVQIRTNEEGIVQEEKAQWQTEGQILLIDAKRENVKMQLEASYRERAMQVYSEVKKRLDYQVEKQYIEQTIAQKHMVQWVVNNVLKSISAQQEKETLKKCMADLQALAVKV</sequence>
<dbReference type="EMBL" id="ACPB03010650">
    <property type="status" value="NOT_ANNOTATED_CDS"/>
    <property type="molecule type" value="Genomic_DNA"/>
</dbReference>
<evidence type="ECO:0000256" key="2">
    <source>
        <dbReference type="ARBA" id="ARBA00022448"/>
    </source>
</evidence>
<evidence type="ECO:0000256" key="5">
    <source>
        <dbReference type="ARBA" id="ARBA00022792"/>
    </source>
</evidence>
<keyword evidence="3 9" id="KW-0138">CF(0)</keyword>
<dbReference type="eggNOG" id="KOG3976">
    <property type="taxonomic scope" value="Eukaryota"/>
</dbReference>
<evidence type="ECO:0000256" key="1">
    <source>
        <dbReference type="ARBA" id="ARBA00007479"/>
    </source>
</evidence>
<dbReference type="OMA" id="PEEWFTF"/>
<dbReference type="GO" id="GO:0046933">
    <property type="term" value="F:proton-transporting ATP synthase activity, rotational mechanism"/>
    <property type="evidence" value="ECO:0007669"/>
    <property type="project" value="TreeGrafter"/>
</dbReference>
<dbReference type="InParanoid" id="T1IAC0"/>
<dbReference type="FunCoup" id="T1IAC0">
    <property type="interactions" value="955"/>
</dbReference>